<organism evidence="3 4">
    <name type="scientific">BD1-7 clade bacterium</name>
    <dbReference type="NCBI Taxonomy" id="2029982"/>
    <lineage>
        <taxon>Bacteria</taxon>
        <taxon>Pseudomonadati</taxon>
        <taxon>Pseudomonadota</taxon>
        <taxon>Gammaproteobacteria</taxon>
        <taxon>Cellvibrionales</taxon>
        <taxon>Spongiibacteraceae</taxon>
        <taxon>BD1-7 clade</taxon>
    </lineage>
</organism>
<dbReference type="PANTHER" id="PTHR43796:SF2">
    <property type="entry name" value="CARBOXYNORSPERMIDINE SYNTHASE"/>
    <property type="match status" value="1"/>
</dbReference>
<evidence type="ECO:0000259" key="1">
    <source>
        <dbReference type="Pfam" id="PF03435"/>
    </source>
</evidence>
<evidence type="ECO:0000313" key="4">
    <source>
        <dbReference type="Proteomes" id="UP000441399"/>
    </source>
</evidence>
<dbReference type="Gene3D" id="3.30.360.10">
    <property type="entry name" value="Dihydrodipicolinate Reductase, domain 2"/>
    <property type="match status" value="1"/>
</dbReference>
<evidence type="ECO:0000259" key="2">
    <source>
        <dbReference type="Pfam" id="PF16653"/>
    </source>
</evidence>
<sequence length="399" mass="44740">MSKVMIIGAGGVGGVVTHKCAQLPEVFTDIILASRTESKCKAIAAQIDRNIRTAQVDADNVPELVTLLKKESPELVINVALPYQDLTIMDACLEAGVHYMDTANYEPLDTAKFEYKWQWAYQEKFKQAGLTALLGSGFDPGATNVFTAYLAKHYFDEIHELDIIDVNGGDHGYPFATNFNPEINIREVTAECRHWENGGFIETPAMSKKASFTCPEDVGTFNIYRMYHEELESLVINYPTIRRAQFWMSFSESYLTHLEVLGNVGMTGIEPIDYDGKKIVPIQFLKALLPDPSTLGPRTQGRTCIGVVAKGIKDGRERIMYCYNICDHQACYAEVQSQAISYTTGVPAMIGAKQMLQKQWLAPGVWNVEQFDPDPFMADMNQYGLPWKVVELTDFDLDH</sequence>
<dbReference type="GO" id="GO:0102143">
    <property type="term" value="F:carboxynorspermidine dehydrogenase activity"/>
    <property type="evidence" value="ECO:0007669"/>
    <property type="project" value="UniProtKB-EC"/>
</dbReference>
<dbReference type="EMBL" id="CACSIO010000061">
    <property type="protein sequence ID" value="CAA0124962.1"/>
    <property type="molecule type" value="Genomic_DNA"/>
</dbReference>
<dbReference type="EC" id="1.5.1.43" evidence="3"/>
<dbReference type="Pfam" id="PF03435">
    <property type="entry name" value="Sacchrp_dh_NADP"/>
    <property type="match status" value="1"/>
</dbReference>
<dbReference type="InterPro" id="IPR005097">
    <property type="entry name" value="Sacchrp_dh_NADP-bd"/>
</dbReference>
<dbReference type="OrthoDB" id="9769367at2"/>
<dbReference type="InterPro" id="IPR032095">
    <property type="entry name" value="Sacchrp_dh-like_C"/>
</dbReference>
<dbReference type="Proteomes" id="UP000441399">
    <property type="component" value="Unassembled WGS sequence"/>
</dbReference>
<reference evidence="3 4" key="1">
    <citation type="submission" date="2019-11" db="EMBL/GenBank/DDBJ databases">
        <authorList>
            <person name="Holert J."/>
        </authorList>
    </citation>
    <scope>NUCLEOTIDE SEQUENCE [LARGE SCALE GENOMIC DNA]</scope>
    <source>
        <strain evidence="3">SB11_3</strain>
    </source>
</reference>
<proteinExistence type="predicted"/>
<feature type="domain" description="Saccharopine dehydrogenase NADP binding" evidence="1">
    <location>
        <begin position="4"/>
        <end position="133"/>
    </location>
</feature>
<protein>
    <submittedName>
        <fullName evidence="3">Carboxynorspermidine synthase</fullName>
        <ecNumber evidence="3">1.5.1.43</ecNumber>
    </submittedName>
</protein>
<dbReference type="Gene3D" id="3.40.50.720">
    <property type="entry name" value="NAD(P)-binding Rossmann-like Domain"/>
    <property type="match status" value="1"/>
</dbReference>
<keyword evidence="4" id="KW-1185">Reference proteome</keyword>
<dbReference type="SUPFAM" id="SSF51735">
    <property type="entry name" value="NAD(P)-binding Rossmann-fold domains"/>
    <property type="match status" value="1"/>
</dbReference>
<evidence type="ECO:0000313" key="3">
    <source>
        <dbReference type="EMBL" id="CAA0124962.1"/>
    </source>
</evidence>
<dbReference type="InterPro" id="IPR036291">
    <property type="entry name" value="NAD(P)-bd_dom_sf"/>
</dbReference>
<name>A0A5S9QZH2_9GAMM</name>
<gene>
    <name evidence="3" type="ORF">OPDIPICF_03271</name>
</gene>
<dbReference type="Pfam" id="PF16653">
    <property type="entry name" value="Sacchrp_dh_C"/>
    <property type="match status" value="1"/>
</dbReference>
<accession>A0A5S9QZH2</accession>
<dbReference type="PANTHER" id="PTHR43796">
    <property type="entry name" value="CARBOXYNORSPERMIDINE SYNTHASE"/>
    <property type="match status" value="1"/>
</dbReference>
<feature type="domain" description="Saccharopine dehydrogenase-like C-terminal" evidence="2">
    <location>
        <begin position="137"/>
        <end position="385"/>
    </location>
</feature>
<keyword evidence="3" id="KW-0560">Oxidoreductase</keyword>
<dbReference type="AlphaFoldDB" id="A0A5S9QZH2"/>